<evidence type="ECO:0000256" key="1">
    <source>
        <dbReference type="SAM" id="MobiDB-lite"/>
    </source>
</evidence>
<reference evidence="2 3" key="2">
    <citation type="submission" date="2017-09" db="EMBL/GenBank/DDBJ databases">
        <title>The genome of whitefly Bemisia tabaci, a global crop pest, provides novel insights into virus transmission, host adaptation and insecticide resistance.</title>
        <authorList>
            <person name="Kaur N."/>
            <person name="Kliot A."/>
            <person name="Pinheiro P.V."/>
            <person name="Luan J."/>
            <person name="Zheng Y."/>
            <person name="Liu W."/>
            <person name="Sun H."/>
            <person name="Yang X."/>
            <person name="Xu Y."/>
            <person name="Luo Y."/>
            <person name="Kruse A."/>
            <person name="Fisher T.W."/>
            <person name="Nelson D.R."/>
            <person name="Elimelech M."/>
            <person name="MacCoss M."/>
            <person name="Johnson R."/>
            <person name="Cohen E."/>
            <person name="Hunter W.B."/>
            <person name="Brown J.K."/>
            <person name="Jander G."/>
            <person name="Cilia M."/>
            <person name="Douglas A.E."/>
            <person name="Ghanim M."/>
            <person name="Simmons A.M."/>
            <person name="Wintermantel W.M."/>
            <person name="Ling K.-S."/>
            <person name="Fei Z."/>
        </authorList>
    </citation>
    <scope>NUCLEOTIDE SEQUENCE [LARGE SCALE GENOMIC DNA]</scope>
    <source>
        <strain evidence="2 3">MEAM1</strain>
    </source>
</reference>
<reference evidence="3" key="1">
    <citation type="submission" date="2016-06" db="EMBL/GenBank/DDBJ databases">
        <authorList>
            <person name="Chen W."/>
            <person name="Hasegawa D.K."/>
        </authorList>
    </citation>
    <scope>NUCLEOTIDE SEQUENCE [LARGE SCALE GENOMIC DNA]</scope>
    <source>
        <strain evidence="3">MEAM1</strain>
    </source>
</reference>
<proteinExistence type="predicted"/>
<dbReference type="AlphaFoldDB" id="A0A249E0A7"/>
<sequence>MKPIHFSDQHRLEPYSTGKLLSVFGSGLTLEGEEKYARLYSKKFIEKKDRNPLNQILEEWWGMSAEERPRLWFFVVRHQLDYDFAQRFMKKSGLNQRGQRRLNKPGPARDIPNANAALSPKIREKEIGMLYSRRTGSRQAVRTQKKGGGESAR</sequence>
<gene>
    <name evidence="2" type="ORF">BA171_08190</name>
</gene>
<accession>A0A249E0A7</accession>
<dbReference type="EMBL" id="CP016303">
    <property type="protein sequence ID" value="ASX26955.1"/>
    <property type="molecule type" value="Genomic_DNA"/>
</dbReference>
<evidence type="ECO:0000313" key="2">
    <source>
        <dbReference type="EMBL" id="ASX26955.1"/>
    </source>
</evidence>
<evidence type="ECO:0000313" key="3">
    <source>
        <dbReference type="Proteomes" id="UP000216438"/>
    </source>
</evidence>
<name>A0A249E0A7_9ENTR</name>
<protein>
    <submittedName>
        <fullName evidence="2">Uncharacterized protein</fullName>
    </submittedName>
</protein>
<organism evidence="2 3">
    <name type="scientific">Candidatus Hamiltonella defensa</name>
    <name type="common">Bemisia tabaci</name>
    <dbReference type="NCBI Taxonomy" id="672795"/>
    <lineage>
        <taxon>Bacteria</taxon>
        <taxon>Pseudomonadati</taxon>
        <taxon>Pseudomonadota</taxon>
        <taxon>Gammaproteobacteria</taxon>
        <taxon>Enterobacterales</taxon>
        <taxon>Enterobacteriaceae</taxon>
        <taxon>aphid secondary symbionts</taxon>
        <taxon>Candidatus Williamhamiltonella</taxon>
    </lineage>
</organism>
<dbReference type="Proteomes" id="UP000216438">
    <property type="component" value="Chromosome"/>
</dbReference>
<feature type="region of interest" description="Disordered" evidence="1">
    <location>
        <begin position="94"/>
        <end position="120"/>
    </location>
</feature>
<feature type="region of interest" description="Disordered" evidence="1">
    <location>
        <begin position="132"/>
        <end position="153"/>
    </location>
</feature>